<dbReference type="EMBL" id="BMKP01000004">
    <property type="protein sequence ID" value="GGF11997.1"/>
    <property type="molecule type" value="Genomic_DNA"/>
</dbReference>
<dbReference type="InterPro" id="IPR026341">
    <property type="entry name" value="T9SS_type_B"/>
</dbReference>
<reference evidence="3" key="1">
    <citation type="journal article" date="2019" name="Int. J. Syst. Evol. Microbiol.">
        <title>The Global Catalogue of Microorganisms (GCM) 10K type strain sequencing project: providing services to taxonomists for standard genome sequencing and annotation.</title>
        <authorList>
            <consortium name="The Broad Institute Genomics Platform"/>
            <consortium name="The Broad Institute Genome Sequencing Center for Infectious Disease"/>
            <person name="Wu L."/>
            <person name="Ma J."/>
        </authorList>
    </citation>
    <scope>NUCLEOTIDE SEQUENCE [LARGE SCALE GENOMIC DNA]</scope>
    <source>
        <strain evidence="3">CGMCC 1.16060</strain>
    </source>
</reference>
<dbReference type="Pfam" id="PF17517">
    <property type="entry name" value="IgGFc_binding"/>
    <property type="match status" value="1"/>
</dbReference>
<dbReference type="InterPro" id="IPR013783">
    <property type="entry name" value="Ig-like_fold"/>
</dbReference>
<dbReference type="Pfam" id="PF13585">
    <property type="entry name" value="CHU_C"/>
    <property type="match status" value="1"/>
</dbReference>
<evidence type="ECO:0000313" key="2">
    <source>
        <dbReference type="EMBL" id="GGF11997.1"/>
    </source>
</evidence>
<keyword evidence="3" id="KW-1185">Reference proteome</keyword>
<dbReference type="InterPro" id="IPR035234">
    <property type="entry name" value="IgGFc-bd_N"/>
</dbReference>
<protein>
    <recommendedName>
        <fullName evidence="1">IgGFc-binding protein N-terminal domain-containing protein</fullName>
    </recommendedName>
</protein>
<comment type="caution">
    <text evidence="2">The sequence shown here is derived from an EMBL/GenBank/DDBJ whole genome shotgun (WGS) entry which is preliminary data.</text>
</comment>
<evidence type="ECO:0000259" key="1">
    <source>
        <dbReference type="Pfam" id="PF17517"/>
    </source>
</evidence>
<dbReference type="RefSeq" id="WP_163394340.1">
    <property type="nucleotide sequence ID" value="NZ_BMKP01000004.1"/>
</dbReference>
<dbReference type="Gene3D" id="2.60.40.10">
    <property type="entry name" value="Immunoglobulins"/>
    <property type="match status" value="1"/>
</dbReference>
<dbReference type="NCBIfam" id="TIGR04131">
    <property type="entry name" value="Bac_Flav_CTERM"/>
    <property type="match status" value="1"/>
</dbReference>
<evidence type="ECO:0000313" key="3">
    <source>
        <dbReference type="Proteomes" id="UP000655016"/>
    </source>
</evidence>
<organism evidence="2 3">
    <name type="scientific">Flavobacterium limi</name>
    <dbReference type="NCBI Taxonomy" id="2045105"/>
    <lineage>
        <taxon>Bacteria</taxon>
        <taxon>Pseudomonadati</taxon>
        <taxon>Bacteroidota</taxon>
        <taxon>Flavobacteriia</taxon>
        <taxon>Flavobacteriales</taxon>
        <taxon>Flavobacteriaceae</taxon>
        <taxon>Flavobacterium</taxon>
    </lineage>
</organism>
<dbReference type="Proteomes" id="UP000655016">
    <property type="component" value="Unassembled WGS sequence"/>
</dbReference>
<feature type="domain" description="IgGFc-binding protein N-terminal" evidence="1">
    <location>
        <begin position="135"/>
        <end position="449"/>
    </location>
</feature>
<name>A0ABQ1U6Q8_9FLAO</name>
<sequence>MLKKILLYLFLLFAPFLSFSQFSKTHYIPPVVASAGVPVGEQYIYISTPSLTPVKFSINELGGTTIIGTVSRDVPYIFDINAHNANQLVLEEFDVSSIMSNRGYTIEASDVVYATVRIVDRTENQSSEIVSKGLAALGTQFRISGLTNKLNKGYSDRHLTFASVLATENNTVVNFNDIKTGAVLINNTIKGNSVSSITLNSGESYTIAVQGPTPANNDALIGALISSNKPIAVNCGSFAGSNGEVSNNIDLGFDQIVSAERTGTDYIFIKSTGSQNVEKVILIAHEDNTEIFLNGSSTPDYTINAGEYVSLLGSDYNIHGNLYVHSSKNIFAYQSIGDAARGDEANQEMFFVPPLSCQTPKSIDNIPSIESIGNRVFTGRVTLTTKKGSDLNFIIDKIPYTLASLLPEVKVFGPTAVTGNTEYECYVLTGLKGNVSVFSTSQLYLAAYGSDGAATFGGYYSGFTFKPEINFQQLSVSQSGCIPNVRLNVSSVAGFDVFQWYFNNAEIPGANSNSYSPTQPGYYKVRATLSACGTEFFSDEIPVSDCPADMDNDKINDNIDLDNDADGIANCTESFGNQNIDHSNLSSNVISVAGAYTNLFSGVVTTSVTASSVPFLGNPDGSFVSEVPAGKTNWVKYTMTFAKPASVGLYYISAGNASDLLNSTAEYVVNSEINKTITVLNPNNQLLIDTNYDGFYESGVTEFSSFEIRFRLNGAVPLAAGTGTFKFLTNQSKMISFKHQNLSDTALNKTSLQFYLACVPKDSDGDGISDQLDLDSDNDGIPDAVEAQGVNLKVASNVDANHDGIDDVYGNGLIPADFDNDTIPNYLDLDSDNDGIYDLTESGSNAADTNLNGIIDGNNFGANGLANAVETTPESGKLNYSITDTDSDSIYNYIELDSDNDLCSDVIEAGFIDGNNDHFLGSVSPPSVNKNGIVTSGTGYANPNLNYTIAAPIIIDKQPESKSVCELQNAVFTVTAASITGYQWQVSVNNGSTWADLINNATYAGVNTLSLTVSGVIKTMDTYRYRVFLNRTGNSCGLYSNAATLTILALPTVNSPVTMVQCDDDTDGISTFNLTQKNNDISANSALEKFSYYTTFAGAESKDNLSLIANPLLYITSDRSIYVRTENINGCFSVSQLNLVVSVTQIPNSFQIQDYQVCDDLIDGVSTDTDGISNFDFSNVAQEIKNTLPFPASNYIVNYYRNETDFLTETDASGNSLAITGISNYRNTGYPNNQKIWARVENSLSNECFGFTTFNLIVNPFPNIDLNTDGLENEIVCNNLPEFKVKLEAGINDGTSINNYTYQWYLDGNVIPGATFYSIEVNKEGTYSVEVKNTNNCSRNRIIKVVASDIADIKEIKVNDLSEYNSVSIDVTGPGNYVYSIRDVNGPYQDSSLFQNVDVGFHTIYIKDLNGCGITEQAIAVLGAPKFFTPNGDGHNDTWNVKGVSADFYSKSIIYIFDRYGKLINQISPFGSGWDGTFQGNPMPADDYWYTAKFEDGREAKGHFSLKR</sequence>
<proteinExistence type="predicted"/>
<accession>A0ABQ1U6Q8</accession>
<gene>
    <name evidence="2" type="ORF">GCM10011518_21520</name>
</gene>